<feature type="domain" description="NodB homology" evidence="4">
    <location>
        <begin position="65"/>
        <end position="238"/>
    </location>
</feature>
<dbReference type="PANTHER" id="PTHR10587:SF133">
    <property type="entry name" value="CHITIN DEACETYLASE 1-RELATED"/>
    <property type="match status" value="1"/>
</dbReference>
<evidence type="ECO:0000313" key="6">
    <source>
        <dbReference type="Proteomes" id="UP000001918"/>
    </source>
</evidence>
<sequence>MASIRQLVALVAAGGGAWLLPGCGQAERARPAAEWTQAPGTAALPSRRAPREPYQGETVDCTRAKCVALTFDDGPGPHTARLLDHLARARARATFFVVGAQAEANAALLRRIVAERHELGNHTWSHARLTGLPAEGVRREVQRTQQAVHRCTGVRPRLFRPPYAVTDARVARAAGLPQIMWSVDPMDWRAADPERTVRAVLRDVHPGAIVLLHDTHAPTVAAVPQILARLERRGYRFVTVSELFGGTRLRAGRTYRQAPGLLPVKTP</sequence>
<dbReference type="SUPFAM" id="SSF88713">
    <property type="entry name" value="Glycoside hydrolase/deacetylase"/>
    <property type="match status" value="1"/>
</dbReference>
<protein>
    <submittedName>
        <fullName evidence="5">Polysaccharide deacetylase</fullName>
    </submittedName>
</protein>
<dbReference type="KEGG" id="tcu:Tcur_1147"/>
<reference evidence="5 6" key="1">
    <citation type="journal article" date="2011" name="Stand. Genomic Sci.">
        <title>Complete genome sequence of Thermomonospora curvata type strain (B9).</title>
        <authorList>
            <person name="Chertkov O."/>
            <person name="Sikorski J."/>
            <person name="Nolan M."/>
            <person name="Lapidus A."/>
            <person name="Lucas S."/>
            <person name="Del Rio T.G."/>
            <person name="Tice H."/>
            <person name="Cheng J.F."/>
            <person name="Goodwin L."/>
            <person name="Pitluck S."/>
            <person name="Liolios K."/>
            <person name="Ivanova N."/>
            <person name="Mavromatis K."/>
            <person name="Mikhailova N."/>
            <person name="Ovchinnikova G."/>
            <person name="Pati A."/>
            <person name="Chen A."/>
            <person name="Palaniappan K."/>
            <person name="Djao O.D."/>
            <person name="Land M."/>
            <person name="Hauser L."/>
            <person name="Chang Y.J."/>
            <person name="Jeffries C.D."/>
            <person name="Brettin T."/>
            <person name="Han C."/>
            <person name="Detter J.C."/>
            <person name="Rohde M."/>
            <person name="Goker M."/>
            <person name="Woyke T."/>
            <person name="Bristow J."/>
            <person name="Eisen J.A."/>
            <person name="Markowitz V."/>
            <person name="Hugenholtz P."/>
            <person name="Klenk H.P."/>
            <person name="Kyrpides N.C."/>
        </authorList>
    </citation>
    <scope>NUCLEOTIDE SEQUENCE [LARGE SCALE GENOMIC DNA]</scope>
    <source>
        <strain evidence="6">ATCC 19995 / DSM 43183 / JCM 3096 / KCTC 9072 / NBRC 15933 / NCIMB 10081 / Henssen B9</strain>
    </source>
</reference>
<dbReference type="InterPro" id="IPR011330">
    <property type="entry name" value="Glyco_hydro/deAcase_b/a-brl"/>
</dbReference>
<keyword evidence="2" id="KW-0378">Hydrolase</keyword>
<dbReference type="InterPro" id="IPR002509">
    <property type="entry name" value="NODB_dom"/>
</dbReference>
<dbReference type="OrthoDB" id="3521160at2"/>
<evidence type="ECO:0000256" key="1">
    <source>
        <dbReference type="ARBA" id="ARBA00022723"/>
    </source>
</evidence>
<dbReference type="EMBL" id="CP001738">
    <property type="protein sequence ID" value="ACY96732.1"/>
    <property type="molecule type" value="Genomic_DNA"/>
</dbReference>
<keyword evidence="6" id="KW-1185">Reference proteome</keyword>
<dbReference type="PROSITE" id="PS51677">
    <property type="entry name" value="NODB"/>
    <property type="match status" value="1"/>
</dbReference>
<evidence type="ECO:0000256" key="2">
    <source>
        <dbReference type="ARBA" id="ARBA00022801"/>
    </source>
</evidence>
<evidence type="ECO:0000313" key="5">
    <source>
        <dbReference type="EMBL" id="ACY96732.1"/>
    </source>
</evidence>
<dbReference type="Gene3D" id="3.20.20.370">
    <property type="entry name" value="Glycoside hydrolase/deacetylase"/>
    <property type="match status" value="1"/>
</dbReference>
<feature type="region of interest" description="Disordered" evidence="3">
    <location>
        <begin position="35"/>
        <end position="55"/>
    </location>
</feature>
<gene>
    <name evidence="5" type="ordered locus">Tcur_1147</name>
</gene>
<dbReference type="STRING" id="471852.Tcur_1147"/>
<evidence type="ECO:0000256" key="3">
    <source>
        <dbReference type="SAM" id="MobiDB-lite"/>
    </source>
</evidence>
<dbReference type="GO" id="GO:0016810">
    <property type="term" value="F:hydrolase activity, acting on carbon-nitrogen (but not peptide) bonds"/>
    <property type="evidence" value="ECO:0007669"/>
    <property type="project" value="InterPro"/>
</dbReference>
<dbReference type="eggNOG" id="COG0726">
    <property type="taxonomic scope" value="Bacteria"/>
</dbReference>
<keyword evidence="1" id="KW-0479">Metal-binding</keyword>
<proteinExistence type="predicted"/>
<name>D1A8N7_THECD</name>
<dbReference type="InterPro" id="IPR050248">
    <property type="entry name" value="Polysacc_deacetylase_ArnD"/>
</dbReference>
<evidence type="ECO:0000259" key="4">
    <source>
        <dbReference type="PROSITE" id="PS51677"/>
    </source>
</evidence>
<dbReference type="GO" id="GO:0046872">
    <property type="term" value="F:metal ion binding"/>
    <property type="evidence" value="ECO:0007669"/>
    <property type="project" value="UniProtKB-KW"/>
</dbReference>
<organism evidence="5 6">
    <name type="scientific">Thermomonospora curvata (strain ATCC 19995 / DSM 43183 / JCM 3096 / KCTC 9072 / NBRC 15933 / NCIMB 10081 / Henssen B9)</name>
    <dbReference type="NCBI Taxonomy" id="471852"/>
    <lineage>
        <taxon>Bacteria</taxon>
        <taxon>Bacillati</taxon>
        <taxon>Actinomycetota</taxon>
        <taxon>Actinomycetes</taxon>
        <taxon>Streptosporangiales</taxon>
        <taxon>Thermomonosporaceae</taxon>
        <taxon>Thermomonospora</taxon>
    </lineage>
</organism>
<dbReference type="PANTHER" id="PTHR10587">
    <property type="entry name" value="GLYCOSYL TRANSFERASE-RELATED"/>
    <property type="match status" value="1"/>
</dbReference>
<dbReference type="Proteomes" id="UP000001918">
    <property type="component" value="Chromosome"/>
</dbReference>
<dbReference type="GO" id="GO:0016020">
    <property type="term" value="C:membrane"/>
    <property type="evidence" value="ECO:0007669"/>
    <property type="project" value="TreeGrafter"/>
</dbReference>
<dbReference type="AlphaFoldDB" id="D1A8N7"/>
<dbReference type="Pfam" id="PF01522">
    <property type="entry name" value="Polysacc_deac_1"/>
    <property type="match status" value="1"/>
</dbReference>
<dbReference type="GO" id="GO:0005975">
    <property type="term" value="P:carbohydrate metabolic process"/>
    <property type="evidence" value="ECO:0007669"/>
    <property type="project" value="InterPro"/>
</dbReference>
<dbReference type="HOGENOM" id="CLU_021264_2_0_11"/>
<dbReference type="RefSeq" id="WP_012851516.1">
    <property type="nucleotide sequence ID" value="NC_013510.1"/>
</dbReference>
<accession>D1A8N7</accession>